<protein>
    <submittedName>
        <fullName evidence="3">Uncharacterized protein</fullName>
    </submittedName>
</protein>
<dbReference type="InterPro" id="IPR020904">
    <property type="entry name" value="Sc_DH/Rdtase_CS"/>
</dbReference>
<dbReference type="SUPFAM" id="SSF51735">
    <property type="entry name" value="NAD(P)-binding Rossmann-fold domains"/>
    <property type="match status" value="1"/>
</dbReference>
<dbReference type="Gene3D" id="3.40.50.720">
    <property type="entry name" value="NAD(P)-binding Rossmann-like Domain"/>
    <property type="match status" value="1"/>
</dbReference>
<dbReference type="AlphaFoldDB" id="A0A6C0B3L2"/>
<comment type="similarity">
    <text evidence="1">Belongs to the short-chain dehydrogenases/reductases (SDR) family.</text>
</comment>
<dbReference type="PROSITE" id="PS00061">
    <property type="entry name" value="ADH_SHORT"/>
    <property type="match status" value="1"/>
</dbReference>
<dbReference type="PRINTS" id="PR00080">
    <property type="entry name" value="SDRFAMILY"/>
</dbReference>
<evidence type="ECO:0000256" key="1">
    <source>
        <dbReference type="ARBA" id="ARBA00006484"/>
    </source>
</evidence>
<reference evidence="3" key="1">
    <citation type="journal article" date="2020" name="Nature">
        <title>Giant virus diversity and host interactions through global metagenomics.</title>
        <authorList>
            <person name="Schulz F."/>
            <person name="Roux S."/>
            <person name="Paez-Espino D."/>
            <person name="Jungbluth S."/>
            <person name="Walsh D.A."/>
            <person name="Denef V.J."/>
            <person name="McMahon K.D."/>
            <person name="Konstantinidis K.T."/>
            <person name="Eloe-Fadrosh E.A."/>
            <person name="Kyrpides N.C."/>
            <person name="Woyke T."/>
        </authorList>
    </citation>
    <scope>NUCLEOTIDE SEQUENCE</scope>
    <source>
        <strain evidence="3">GVMAG-M-3300009422-16</strain>
    </source>
</reference>
<dbReference type="Pfam" id="PF00106">
    <property type="entry name" value="adh_short"/>
    <property type="match status" value="1"/>
</dbReference>
<dbReference type="PRINTS" id="PR00081">
    <property type="entry name" value="GDHRDH"/>
</dbReference>
<dbReference type="InterPro" id="IPR002347">
    <property type="entry name" value="SDR_fam"/>
</dbReference>
<dbReference type="GO" id="GO:0016616">
    <property type="term" value="F:oxidoreductase activity, acting on the CH-OH group of donors, NAD or NADP as acceptor"/>
    <property type="evidence" value="ECO:0007669"/>
    <property type="project" value="TreeGrafter"/>
</dbReference>
<name>A0A6C0B3L2_9ZZZZ</name>
<evidence type="ECO:0000313" key="3">
    <source>
        <dbReference type="EMBL" id="QHS86646.1"/>
    </source>
</evidence>
<evidence type="ECO:0000256" key="2">
    <source>
        <dbReference type="ARBA" id="ARBA00023002"/>
    </source>
</evidence>
<accession>A0A6C0B3L2</accession>
<dbReference type="InterPro" id="IPR036291">
    <property type="entry name" value="NAD(P)-bd_dom_sf"/>
</dbReference>
<proteinExistence type="inferred from homology"/>
<dbReference type="PANTHER" id="PTHR24322:SF736">
    <property type="entry name" value="RETINOL DEHYDROGENASE 10"/>
    <property type="match status" value="1"/>
</dbReference>
<dbReference type="EMBL" id="MN739059">
    <property type="protein sequence ID" value="QHS86646.1"/>
    <property type="molecule type" value="Genomic_DNA"/>
</dbReference>
<dbReference type="PANTHER" id="PTHR24322">
    <property type="entry name" value="PKSB"/>
    <property type="match status" value="1"/>
</dbReference>
<sequence length="278" mass="31925">MIIYLLFLFCLYKASKYIFFTRYFEHRCVVITGGAGALGTKLAELFYYSGTKVILIDIDSEKLKIVKEQLPGIITVQCDICNYIDLKNVTKTLLKNHNIDTLVNNAGIVTKKKLLELTSDEINITFKVNTIAPILLTKLLLPHMINSKRGHIINISSVAGLVGINRLSDYCASKSALIGFNNSLRTELTQYDNIHTSCFCPYFFRSTLFDNSKGYPWPLNYLMYVYSTNDIAKRIFKDLKTLKEFRIYPQTLGWLIRIKYIFPKYIQDRFITLGSNIG</sequence>
<organism evidence="3">
    <name type="scientific">viral metagenome</name>
    <dbReference type="NCBI Taxonomy" id="1070528"/>
    <lineage>
        <taxon>unclassified sequences</taxon>
        <taxon>metagenomes</taxon>
        <taxon>organismal metagenomes</taxon>
    </lineage>
</organism>
<keyword evidence="2" id="KW-0560">Oxidoreductase</keyword>